<dbReference type="Proteomes" id="UP000198238">
    <property type="component" value="Chromosome"/>
</dbReference>
<accession>A0A220S4H5</accession>
<dbReference type="KEGG" id="nei:BG910_11715"/>
<name>A0A220S4H5_9NEIS</name>
<dbReference type="EMBL" id="CP022278">
    <property type="protein sequence ID" value="ASK28312.1"/>
    <property type="molecule type" value="Genomic_DNA"/>
</dbReference>
<reference evidence="1 2" key="1">
    <citation type="submission" date="2017-06" db="EMBL/GenBank/DDBJ databases">
        <title>Neisseria chenwenguii sp. nov., isolated from the intestinal contents of Tibetan Plateau Pika in Yushu, Qinghai Province, China.</title>
        <authorList>
            <person name="Zhang G."/>
        </authorList>
    </citation>
    <scope>NUCLEOTIDE SEQUENCE [LARGE SCALE GENOMIC DNA]</scope>
    <source>
        <strain evidence="1 2">10023</strain>
    </source>
</reference>
<protein>
    <submittedName>
        <fullName evidence="1">Uncharacterized protein</fullName>
    </submittedName>
</protein>
<organism evidence="1 2">
    <name type="scientific">Neisseria chenwenguii</name>
    <dbReference type="NCBI Taxonomy" id="1853278"/>
    <lineage>
        <taxon>Bacteria</taxon>
        <taxon>Pseudomonadati</taxon>
        <taxon>Pseudomonadota</taxon>
        <taxon>Betaproteobacteria</taxon>
        <taxon>Neisseriales</taxon>
        <taxon>Neisseriaceae</taxon>
        <taxon>Neisseria</taxon>
    </lineage>
</organism>
<proteinExistence type="predicted"/>
<dbReference type="AlphaFoldDB" id="A0A220S4H5"/>
<sequence>MCSISSLAAKCVNRSPIFQFVVADRVLANVLCGLGQHFYGGIDNRAEQPTGRSDTESIAAGFH</sequence>
<keyword evidence="2" id="KW-1185">Reference proteome</keyword>
<evidence type="ECO:0000313" key="1">
    <source>
        <dbReference type="EMBL" id="ASK28312.1"/>
    </source>
</evidence>
<gene>
    <name evidence="1" type="ORF">BG910_11715</name>
</gene>
<evidence type="ECO:0000313" key="2">
    <source>
        <dbReference type="Proteomes" id="UP000198238"/>
    </source>
</evidence>